<organism evidence="1 2">
    <name type="scientific">Trichomonas vaginalis (strain ATCC PRA-98 / G3)</name>
    <dbReference type="NCBI Taxonomy" id="412133"/>
    <lineage>
        <taxon>Eukaryota</taxon>
        <taxon>Metamonada</taxon>
        <taxon>Parabasalia</taxon>
        <taxon>Trichomonadida</taxon>
        <taxon>Trichomonadidae</taxon>
        <taxon>Trichomonas</taxon>
    </lineage>
</organism>
<dbReference type="InterPro" id="IPR027417">
    <property type="entry name" value="P-loop_NTPase"/>
</dbReference>
<accession>A2ESF2</accession>
<reference evidence="1" key="2">
    <citation type="journal article" date="2007" name="Science">
        <title>Draft genome sequence of the sexually transmitted pathogen Trichomonas vaginalis.</title>
        <authorList>
            <person name="Carlton J.M."/>
            <person name="Hirt R.P."/>
            <person name="Silva J.C."/>
            <person name="Delcher A.L."/>
            <person name="Schatz M."/>
            <person name="Zhao Q."/>
            <person name="Wortman J.R."/>
            <person name="Bidwell S.L."/>
            <person name="Alsmark U.C.M."/>
            <person name="Besteiro S."/>
            <person name="Sicheritz-Ponten T."/>
            <person name="Noel C.J."/>
            <person name="Dacks J.B."/>
            <person name="Foster P.G."/>
            <person name="Simillion C."/>
            <person name="Van de Peer Y."/>
            <person name="Miranda-Saavedra D."/>
            <person name="Barton G.J."/>
            <person name="Westrop G.D."/>
            <person name="Mueller S."/>
            <person name="Dessi D."/>
            <person name="Fiori P.L."/>
            <person name="Ren Q."/>
            <person name="Paulsen I."/>
            <person name="Zhang H."/>
            <person name="Bastida-Corcuera F.D."/>
            <person name="Simoes-Barbosa A."/>
            <person name="Brown M.T."/>
            <person name="Hayes R.D."/>
            <person name="Mukherjee M."/>
            <person name="Okumura C.Y."/>
            <person name="Schneider R."/>
            <person name="Smith A.J."/>
            <person name="Vanacova S."/>
            <person name="Villalvazo M."/>
            <person name="Haas B.J."/>
            <person name="Pertea M."/>
            <person name="Feldblyum T.V."/>
            <person name="Utterback T.R."/>
            <person name="Shu C.L."/>
            <person name="Osoegawa K."/>
            <person name="de Jong P.J."/>
            <person name="Hrdy I."/>
            <person name="Horvathova L."/>
            <person name="Zubacova Z."/>
            <person name="Dolezal P."/>
            <person name="Malik S.B."/>
            <person name="Logsdon J.M. Jr."/>
            <person name="Henze K."/>
            <person name="Gupta A."/>
            <person name="Wang C.C."/>
            <person name="Dunne R.L."/>
            <person name="Upcroft J.A."/>
            <person name="Upcroft P."/>
            <person name="White O."/>
            <person name="Salzberg S.L."/>
            <person name="Tang P."/>
            <person name="Chiu C.-H."/>
            <person name="Lee Y.-S."/>
            <person name="Embley T.M."/>
            <person name="Coombs G.H."/>
            <person name="Mottram J.C."/>
            <person name="Tachezy J."/>
            <person name="Fraser-Liggett C.M."/>
            <person name="Johnson P.J."/>
        </authorList>
    </citation>
    <scope>NUCLEOTIDE SEQUENCE [LARGE SCALE GENOMIC DNA]</scope>
    <source>
        <strain evidence="1">G3</strain>
    </source>
</reference>
<evidence type="ECO:0000313" key="2">
    <source>
        <dbReference type="Proteomes" id="UP000001542"/>
    </source>
</evidence>
<dbReference type="Gene3D" id="3.40.50.300">
    <property type="entry name" value="P-loop containing nucleotide triphosphate hydrolases"/>
    <property type="match status" value="1"/>
</dbReference>
<gene>
    <name evidence="1" type="ORF">TVAG_416940</name>
</gene>
<name>A2ESF2_TRIV3</name>
<dbReference type="SUPFAM" id="SSF52540">
    <property type="entry name" value="P-loop containing nucleoside triphosphate hydrolases"/>
    <property type="match status" value="1"/>
</dbReference>
<keyword evidence="2" id="KW-1185">Reference proteome</keyword>
<reference evidence="1" key="1">
    <citation type="submission" date="2006-10" db="EMBL/GenBank/DDBJ databases">
        <authorList>
            <person name="Amadeo P."/>
            <person name="Zhao Q."/>
            <person name="Wortman J."/>
            <person name="Fraser-Liggett C."/>
            <person name="Carlton J."/>
        </authorList>
    </citation>
    <scope>NUCLEOTIDE SEQUENCE</scope>
    <source>
        <strain evidence="1">G3</strain>
    </source>
</reference>
<protein>
    <recommendedName>
        <fullName evidence="3">Dynein light intermediate chain</fullName>
    </recommendedName>
</protein>
<dbReference type="RefSeq" id="XP_001316619.1">
    <property type="nucleotide sequence ID" value="XM_001316584.1"/>
</dbReference>
<dbReference type="VEuPathDB" id="TrichDB:TVAG_416940"/>
<proteinExistence type="predicted"/>
<dbReference type="InParanoid" id="A2ESF2"/>
<evidence type="ECO:0008006" key="3">
    <source>
        <dbReference type="Google" id="ProtNLM"/>
    </source>
</evidence>
<sequence length="298" mass="33605">MDDPLTRILDMAGASTTDKDECYLFVLGERGTGKSTFIRSLSKENDIKVSPPTYGYSYTVMTFQSVVSVHIFEFNNVISNLSLLKSLLKKTPEKSCIIFVCRPNSPSSINKMKQEFINPVLNECLSEYNNSDMQKKLEQYYSTIIATENSQQKNINISTSTFLPFIIAAIADPSSTDKQFNSYSYIIRKAALNFGSGVILSTEPDIFTIISSIALRRQLPIDLIQNQKGIILPGSDSNEEIEKIEHEDIIEKVNSPKKVEEKVVPNWQTFLQNLSDVKVQTPQKQAEEPDFLAQFEDS</sequence>
<dbReference type="Proteomes" id="UP000001542">
    <property type="component" value="Unassembled WGS sequence"/>
</dbReference>
<evidence type="ECO:0000313" key="1">
    <source>
        <dbReference type="EMBL" id="EAY04396.1"/>
    </source>
</evidence>
<dbReference type="EMBL" id="DS113476">
    <property type="protein sequence ID" value="EAY04396.1"/>
    <property type="molecule type" value="Genomic_DNA"/>
</dbReference>
<dbReference type="KEGG" id="tva:4762257"/>
<dbReference type="AlphaFoldDB" id="A2ESF2"/>
<dbReference type="VEuPathDB" id="TrichDB:TVAGG3_0278060"/>